<sequence>MNTVEHLTDALTAARKDSEYTRTIVANLEQARDHHRHHASMADAELVTAYHDRDATEQRVRELESQLIAAWGEPS</sequence>
<comment type="caution">
    <text evidence="1">The sequence shown here is derived from an EMBL/GenBank/DDBJ whole genome shotgun (WGS) entry which is preliminary data.</text>
</comment>
<organism evidence="1 2">
    <name type="scientific">Agromyces lapidis</name>
    <dbReference type="NCBI Taxonomy" id="279574"/>
    <lineage>
        <taxon>Bacteria</taxon>
        <taxon>Bacillati</taxon>
        <taxon>Actinomycetota</taxon>
        <taxon>Actinomycetes</taxon>
        <taxon>Micrococcales</taxon>
        <taxon>Microbacteriaceae</taxon>
        <taxon>Agromyces</taxon>
    </lineage>
</organism>
<dbReference type="RefSeq" id="WP_157423089.1">
    <property type="nucleotide sequence ID" value="NZ_BAAANI010000006.1"/>
</dbReference>
<dbReference type="Proteomes" id="UP001589667">
    <property type="component" value="Unassembled WGS sequence"/>
</dbReference>
<proteinExistence type="predicted"/>
<gene>
    <name evidence="1" type="ORF">ACFFQV_04220</name>
</gene>
<evidence type="ECO:0000313" key="1">
    <source>
        <dbReference type="EMBL" id="MFB9641494.1"/>
    </source>
</evidence>
<reference evidence="1 2" key="1">
    <citation type="submission" date="2024-09" db="EMBL/GenBank/DDBJ databases">
        <authorList>
            <person name="Sun Q."/>
            <person name="Mori K."/>
        </authorList>
    </citation>
    <scope>NUCLEOTIDE SEQUENCE [LARGE SCALE GENOMIC DNA]</scope>
    <source>
        <strain evidence="1 2">JCM 14321</strain>
    </source>
</reference>
<accession>A0ABV5SMD3</accession>
<evidence type="ECO:0000313" key="2">
    <source>
        <dbReference type="Proteomes" id="UP001589667"/>
    </source>
</evidence>
<dbReference type="EMBL" id="JBHMBL010000001">
    <property type="protein sequence ID" value="MFB9641494.1"/>
    <property type="molecule type" value="Genomic_DNA"/>
</dbReference>
<protein>
    <submittedName>
        <fullName evidence="1">Uncharacterized protein</fullName>
    </submittedName>
</protein>
<name>A0ABV5SMD3_9MICO</name>
<keyword evidence="2" id="KW-1185">Reference proteome</keyword>